<accession>A0A7J5AAU7</accession>
<comment type="caution">
    <text evidence="2">The sequence shown here is derived from an EMBL/GenBank/DDBJ whole genome shotgun (WGS) entry which is preliminary data.</text>
</comment>
<dbReference type="InterPro" id="IPR001279">
    <property type="entry name" value="Metallo-B-lactamas"/>
</dbReference>
<keyword evidence="2" id="KW-0378">Hydrolase</keyword>
<evidence type="ECO:0000313" key="3">
    <source>
        <dbReference type="Proteomes" id="UP000467305"/>
    </source>
</evidence>
<proteinExistence type="predicted"/>
<dbReference type="Pfam" id="PF12706">
    <property type="entry name" value="Lactamase_B_2"/>
    <property type="match status" value="1"/>
</dbReference>
<gene>
    <name evidence="2" type="ORF">F7018_13790</name>
</gene>
<dbReference type="PANTHER" id="PTHR42663">
    <property type="entry name" value="HYDROLASE C777.06C-RELATED-RELATED"/>
    <property type="match status" value="1"/>
</dbReference>
<dbReference type="AlphaFoldDB" id="A0A7J5AAU7"/>
<dbReference type="OrthoDB" id="9781189at2"/>
<evidence type="ECO:0000259" key="1">
    <source>
        <dbReference type="SMART" id="SM00849"/>
    </source>
</evidence>
<reference evidence="2 3" key="1">
    <citation type="submission" date="2019-09" db="EMBL/GenBank/DDBJ databases">
        <authorList>
            <person name="Cao W.R."/>
        </authorList>
    </citation>
    <scope>NUCLEOTIDE SEQUENCE [LARGE SCALE GENOMIC DNA]</scope>
    <source>
        <strain evidence="3">a4</strain>
    </source>
</reference>
<organism evidence="2 3">
    <name type="scientific">Tenacibaculum aiptasiae</name>
    <dbReference type="NCBI Taxonomy" id="426481"/>
    <lineage>
        <taxon>Bacteria</taxon>
        <taxon>Pseudomonadati</taxon>
        <taxon>Bacteroidota</taxon>
        <taxon>Flavobacteriia</taxon>
        <taxon>Flavobacteriales</taxon>
        <taxon>Flavobacteriaceae</taxon>
        <taxon>Tenacibaculum</taxon>
    </lineage>
</organism>
<protein>
    <submittedName>
        <fullName evidence="2">MBL fold metallo-hydrolase</fullName>
    </submittedName>
</protein>
<evidence type="ECO:0000313" key="2">
    <source>
        <dbReference type="EMBL" id="KAB1154701.1"/>
    </source>
</evidence>
<dbReference type="PANTHER" id="PTHR42663:SF6">
    <property type="entry name" value="HYDROLASE C777.06C-RELATED"/>
    <property type="match status" value="1"/>
</dbReference>
<dbReference type="EMBL" id="WAAU01000028">
    <property type="protein sequence ID" value="KAB1154701.1"/>
    <property type="molecule type" value="Genomic_DNA"/>
</dbReference>
<dbReference type="CDD" id="cd16279">
    <property type="entry name" value="metallo-hydrolase-like_MBL-fold"/>
    <property type="match status" value="1"/>
</dbReference>
<dbReference type="SUPFAM" id="SSF56281">
    <property type="entry name" value="Metallo-hydrolase/oxidoreductase"/>
    <property type="match status" value="1"/>
</dbReference>
<name>A0A7J5AAU7_9FLAO</name>
<dbReference type="Proteomes" id="UP000467305">
    <property type="component" value="Unassembled WGS sequence"/>
</dbReference>
<sequence>MMEKKKQLKVTFLGTGTSTGVPMLTSKHPVALSKDPRDRRLRSSVLISWDDNVNYVIDCGPDFRQQMMREEVMSINGILFTHEHADHIAGLDEIRPYCFQMGEVPLYASERVLNVLKKRYDYIFATENRYPSAPKVSTTTISHHESFFLEGVEVTPIEVMHGRLPILGYRFNDLAYVTDIKTISEEEKEKLKDLDVLIVTGLRRELHATHFNLEEALDFIEEIKPKKTYLTHISELLGLHAEVEKELPDNVFLSYDGLVI</sequence>
<dbReference type="InterPro" id="IPR036866">
    <property type="entry name" value="RibonucZ/Hydroxyglut_hydro"/>
</dbReference>
<dbReference type="SMART" id="SM00849">
    <property type="entry name" value="Lactamase_B"/>
    <property type="match status" value="1"/>
</dbReference>
<dbReference type="GO" id="GO:0016787">
    <property type="term" value="F:hydrolase activity"/>
    <property type="evidence" value="ECO:0007669"/>
    <property type="project" value="UniProtKB-KW"/>
</dbReference>
<dbReference type="Gene3D" id="3.60.15.10">
    <property type="entry name" value="Ribonuclease Z/Hydroxyacylglutathione hydrolase-like"/>
    <property type="match status" value="1"/>
</dbReference>
<feature type="domain" description="Metallo-beta-lactamase" evidence="1">
    <location>
        <begin position="41"/>
        <end position="232"/>
    </location>
</feature>
<keyword evidence="3" id="KW-1185">Reference proteome</keyword>